<dbReference type="Pfam" id="PF01262">
    <property type="entry name" value="AlaDh_PNT_C"/>
    <property type="match status" value="1"/>
</dbReference>
<protein>
    <recommendedName>
        <fullName evidence="1">Alanine dehydrogenase/pyridine nucleotide transhydrogenase NAD(H)-binding domain-containing protein</fullName>
    </recommendedName>
</protein>
<organism evidence="3 5">
    <name type="scientific">Iodidimonas gelatinilytica</name>
    <dbReference type="NCBI Taxonomy" id="1236966"/>
    <lineage>
        <taxon>Bacteria</taxon>
        <taxon>Pseudomonadati</taxon>
        <taxon>Pseudomonadota</taxon>
        <taxon>Alphaproteobacteria</taxon>
        <taxon>Iodidimonadales</taxon>
        <taxon>Iodidimonadaceae</taxon>
        <taxon>Iodidimonas</taxon>
    </lineage>
</organism>
<evidence type="ECO:0000313" key="5">
    <source>
        <dbReference type="Proteomes" id="UP000325187"/>
    </source>
</evidence>
<evidence type="ECO:0000313" key="4">
    <source>
        <dbReference type="Proteomes" id="UP000322084"/>
    </source>
</evidence>
<evidence type="ECO:0000313" key="3">
    <source>
        <dbReference type="EMBL" id="GEQ99704.1"/>
    </source>
</evidence>
<evidence type="ECO:0000313" key="2">
    <source>
        <dbReference type="EMBL" id="GEQ97379.1"/>
    </source>
</evidence>
<comment type="caution">
    <text evidence="3">The sequence shown here is derived from an EMBL/GenBank/DDBJ whole genome shotgun (WGS) entry which is preliminary data.</text>
</comment>
<evidence type="ECO:0000259" key="1">
    <source>
        <dbReference type="Pfam" id="PF01262"/>
    </source>
</evidence>
<dbReference type="Gene3D" id="3.40.50.720">
    <property type="entry name" value="NAD(P)-binding Rossmann-like Domain"/>
    <property type="match status" value="1"/>
</dbReference>
<dbReference type="EMBL" id="BKCM01000001">
    <property type="protein sequence ID" value="GEQ99704.1"/>
    <property type="molecule type" value="Genomic_DNA"/>
</dbReference>
<gene>
    <name evidence="2" type="ORF">JCM17844_10160</name>
    <name evidence="3" type="ORF">JCM17845_03280</name>
</gene>
<dbReference type="EMBL" id="BKCL01000002">
    <property type="protein sequence ID" value="GEQ97379.1"/>
    <property type="molecule type" value="Genomic_DNA"/>
</dbReference>
<sequence>MPSLVATDASMLFAKNLLNYLTPLVDKETGALALDLEDEIIAASLVTQNGAIIHPQIKSAA</sequence>
<dbReference type="Proteomes" id="UP000325187">
    <property type="component" value="Unassembled WGS sequence"/>
</dbReference>
<feature type="domain" description="Alanine dehydrogenase/pyridine nucleotide transhydrogenase NAD(H)-binding" evidence="1">
    <location>
        <begin position="1"/>
        <end position="54"/>
    </location>
</feature>
<accession>A0A5A7MW50</accession>
<dbReference type="Proteomes" id="UP000322084">
    <property type="component" value="Unassembled WGS sequence"/>
</dbReference>
<keyword evidence="5" id="KW-1185">Reference proteome</keyword>
<dbReference type="AlphaFoldDB" id="A0A5A7MW50"/>
<reference evidence="4 5" key="1">
    <citation type="submission" date="2019-09" db="EMBL/GenBank/DDBJ databases">
        <title>NBRP : Genome information of microbial organism related human and environment.</title>
        <authorList>
            <person name="Hattori M."/>
            <person name="Oshima K."/>
            <person name="Inaba H."/>
            <person name="Suda W."/>
            <person name="Sakamoto M."/>
            <person name="Iino T."/>
            <person name="Kitahara M."/>
            <person name="Oshida Y."/>
            <person name="Iida T."/>
            <person name="Kudo T."/>
            <person name="Itoh T."/>
            <person name="Ohkuma M."/>
        </authorList>
    </citation>
    <scope>NUCLEOTIDE SEQUENCE [LARGE SCALE GENOMIC DNA]</scope>
    <source>
        <strain evidence="2 4">Hi-2</strain>
        <strain evidence="3 5">Mie-1</strain>
    </source>
</reference>
<proteinExistence type="predicted"/>
<accession>A0A5A7MR89</accession>
<dbReference type="InterPro" id="IPR007698">
    <property type="entry name" value="AlaDH/PNT_NAD(H)-bd"/>
</dbReference>
<name>A0A5A7MW50_9PROT</name>